<name>A0A8T7LXE9_9CHLR</name>
<dbReference type="AlphaFoldDB" id="A0A8T7LXE9"/>
<keyword evidence="3" id="KW-0677">Repeat</keyword>
<comment type="subcellular location">
    <subcellularLocation>
        <location evidence="1">Cytoplasm</location>
    </subcellularLocation>
</comment>
<evidence type="ECO:0000313" key="9">
    <source>
        <dbReference type="Proteomes" id="UP001431572"/>
    </source>
</evidence>
<comment type="similarity">
    <text evidence="5">Belongs to the Rap family.</text>
</comment>
<dbReference type="Proteomes" id="UP001431572">
    <property type="component" value="Chromosome 1"/>
</dbReference>
<gene>
    <name evidence="6" type="ORF">HXX08_12275</name>
    <name evidence="7" type="ORF">OZ401_001800</name>
</gene>
<sequence>MEKEVLNKYLEEKYKKAEELRAKKQFKSATALYHEAAAMAAAEGWFEKELEAHYYAGLVRQESNDLSGAIEDFQCALELAIQLGESGNIQTLYITLGFAYAGIADNEEAVKYLAAAANNLDGLDFETAYSTLNTLGVLLSNENKSLEAVQYYQKALMLARVQPDELVAVADTLANLGIAYEKASMLPEAITAIEEYRKILFEAGDTKMREAALLLKRLKHKAGYKD</sequence>
<evidence type="ECO:0000256" key="1">
    <source>
        <dbReference type="ARBA" id="ARBA00004496"/>
    </source>
</evidence>
<dbReference type="RefSeq" id="WP_341467903.1">
    <property type="nucleotide sequence ID" value="NZ_CP128399.1"/>
</dbReference>
<dbReference type="EMBL" id="CP128399">
    <property type="protein sequence ID" value="WJW66018.1"/>
    <property type="molecule type" value="Genomic_DNA"/>
</dbReference>
<dbReference type="SUPFAM" id="SSF48452">
    <property type="entry name" value="TPR-like"/>
    <property type="match status" value="1"/>
</dbReference>
<dbReference type="SMART" id="SM00028">
    <property type="entry name" value="TPR"/>
    <property type="match status" value="3"/>
</dbReference>
<accession>A0A8T7LXE9</accession>
<evidence type="ECO:0000256" key="3">
    <source>
        <dbReference type="ARBA" id="ARBA00022737"/>
    </source>
</evidence>
<dbReference type="GO" id="GO:0005737">
    <property type="term" value="C:cytoplasm"/>
    <property type="evidence" value="ECO:0007669"/>
    <property type="project" value="UniProtKB-SubCell"/>
</dbReference>
<evidence type="ECO:0000313" key="8">
    <source>
        <dbReference type="Proteomes" id="UP000521676"/>
    </source>
</evidence>
<evidence type="ECO:0000313" key="7">
    <source>
        <dbReference type="EMBL" id="WJW66018.1"/>
    </source>
</evidence>
<dbReference type="InterPro" id="IPR051476">
    <property type="entry name" value="Bac_ResReg_Asp_Phosphatase"/>
</dbReference>
<dbReference type="InterPro" id="IPR011990">
    <property type="entry name" value="TPR-like_helical_dom_sf"/>
</dbReference>
<evidence type="ECO:0000256" key="4">
    <source>
        <dbReference type="ARBA" id="ARBA00022803"/>
    </source>
</evidence>
<evidence type="ECO:0000256" key="5">
    <source>
        <dbReference type="ARBA" id="ARBA00038253"/>
    </source>
</evidence>
<evidence type="ECO:0008006" key="10">
    <source>
        <dbReference type="Google" id="ProtNLM"/>
    </source>
</evidence>
<protein>
    <recommendedName>
        <fullName evidence="10">Tetratricopeptide repeat protein</fullName>
    </recommendedName>
</protein>
<keyword evidence="9" id="KW-1185">Reference proteome</keyword>
<proteinExistence type="inferred from homology"/>
<evidence type="ECO:0000256" key="2">
    <source>
        <dbReference type="ARBA" id="ARBA00022490"/>
    </source>
</evidence>
<dbReference type="PANTHER" id="PTHR46630:SF1">
    <property type="entry name" value="TETRATRICOPEPTIDE REPEAT PROTEIN 29"/>
    <property type="match status" value="1"/>
</dbReference>
<keyword evidence="2" id="KW-0963">Cytoplasm</keyword>
<keyword evidence="4" id="KW-0802">TPR repeat</keyword>
<organism evidence="6 8">
    <name type="scientific">Candidatus Chlorohelix allophototropha</name>
    <dbReference type="NCBI Taxonomy" id="3003348"/>
    <lineage>
        <taxon>Bacteria</taxon>
        <taxon>Bacillati</taxon>
        <taxon>Chloroflexota</taxon>
        <taxon>Chloroflexia</taxon>
        <taxon>Candidatus Chloroheliales</taxon>
        <taxon>Candidatus Chloroheliaceae</taxon>
        <taxon>Candidatus Chlorohelix</taxon>
    </lineage>
</organism>
<dbReference type="EMBL" id="JACATZ010000001">
    <property type="protein sequence ID" value="NWJ46648.1"/>
    <property type="molecule type" value="Genomic_DNA"/>
</dbReference>
<dbReference type="InterPro" id="IPR019734">
    <property type="entry name" value="TPR_rpt"/>
</dbReference>
<dbReference type="Gene3D" id="1.25.40.10">
    <property type="entry name" value="Tetratricopeptide repeat domain"/>
    <property type="match status" value="2"/>
</dbReference>
<reference evidence="7" key="2">
    <citation type="journal article" date="2024" name="Nature">
        <title>Anoxygenic phototroph of the Chloroflexota uses a type I reaction centre.</title>
        <authorList>
            <person name="Tsuji J.M."/>
            <person name="Shaw N.A."/>
            <person name="Nagashima S."/>
            <person name="Venkiteswaran J.J."/>
            <person name="Schiff S.L."/>
            <person name="Watanabe T."/>
            <person name="Fukui M."/>
            <person name="Hanada S."/>
            <person name="Tank M."/>
            <person name="Neufeld J.D."/>
        </authorList>
    </citation>
    <scope>NUCLEOTIDE SEQUENCE</scope>
    <source>
        <strain evidence="7">L227-S17</strain>
    </source>
</reference>
<dbReference type="Proteomes" id="UP000521676">
    <property type="component" value="Unassembled WGS sequence"/>
</dbReference>
<reference evidence="6 8" key="1">
    <citation type="submission" date="2020-06" db="EMBL/GenBank/DDBJ databases">
        <title>Anoxygenic phototrophic Chloroflexota member uses a Type I reaction center.</title>
        <authorList>
            <person name="Tsuji J.M."/>
            <person name="Shaw N.A."/>
            <person name="Nagashima S."/>
            <person name="Venkiteswaran J."/>
            <person name="Schiff S.L."/>
            <person name="Hanada S."/>
            <person name="Tank M."/>
            <person name="Neufeld J.D."/>
        </authorList>
    </citation>
    <scope>NUCLEOTIDE SEQUENCE [LARGE SCALE GENOMIC DNA]</scope>
    <source>
        <strain evidence="6">L227-S17</strain>
    </source>
</reference>
<evidence type="ECO:0000313" key="6">
    <source>
        <dbReference type="EMBL" id="NWJ46648.1"/>
    </source>
</evidence>
<dbReference type="PANTHER" id="PTHR46630">
    <property type="entry name" value="TETRATRICOPEPTIDE REPEAT PROTEIN 29"/>
    <property type="match status" value="1"/>
</dbReference>